<dbReference type="InterPro" id="IPR011008">
    <property type="entry name" value="Dimeric_a/b-barrel"/>
</dbReference>
<evidence type="ECO:0000256" key="4">
    <source>
        <dbReference type="SAM" id="MobiDB-lite"/>
    </source>
</evidence>
<dbReference type="InterPro" id="IPR036390">
    <property type="entry name" value="WH_DNA-bd_sf"/>
</dbReference>
<evidence type="ECO:0000256" key="1">
    <source>
        <dbReference type="ARBA" id="ARBA00023015"/>
    </source>
</evidence>
<proteinExistence type="predicted"/>
<sequence length="174" mass="18466">MGVPAVPPKDARRSGGGAVDSTAGRTKLDKVDVGILGELQADGRLSLSELGRRVNLSPAAVSERVRRLEETGVVTGYTATVDPTRLGYGILAFVRLDTDRGIGFRDPRVVRITERPEVLEAHHLVGVDGWILKVAARDVAHLEELLEDVSTVGRTATSIVMSSPVNGRPLGPAA</sequence>
<dbReference type="SMART" id="SM00344">
    <property type="entry name" value="HTH_ASNC"/>
    <property type="match status" value="1"/>
</dbReference>
<dbReference type="InterPro" id="IPR019887">
    <property type="entry name" value="Tscrpt_reg_AsnC/Lrp_C"/>
</dbReference>
<keyword evidence="1" id="KW-0805">Transcription regulation</keyword>
<gene>
    <name evidence="6" type="ORF">GCM10009838_16380</name>
</gene>
<keyword evidence="7" id="KW-1185">Reference proteome</keyword>
<comment type="caution">
    <text evidence="6">The sequence shown here is derived from an EMBL/GenBank/DDBJ whole genome shotgun (WGS) entry which is preliminary data.</text>
</comment>
<dbReference type="EMBL" id="BAAAQM010000006">
    <property type="protein sequence ID" value="GAA1960651.1"/>
    <property type="molecule type" value="Genomic_DNA"/>
</dbReference>
<dbReference type="RefSeq" id="WP_344656326.1">
    <property type="nucleotide sequence ID" value="NZ_BAAAQM010000006.1"/>
</dbReference>
<dbReference type="PANTHER" id="PTHR30154:SF53">
    <property type="entry name" value="HTH-TYPE TRANSCRIPTIONAL REGULATOR LRPC"/>
    <property type="match status" value="1"/>
</dbReference>
<dbReference type="Proteomes" id="UP001499854">
    <property type="component" value="Unassembled WGS sequence"/>
</dbReference>
<dbReference type="InterPro" id="IPR011991">
    <property type="entry name" value="ArsR-like_HTH"/>
</dbReference>
<dbReference type="Gene3D" id="1.10.10.10">
    <property type="entry name" value="Winged helix-like DNA-binding domain superfamily/Winged helix DNA-binding domain"/>
    <property type="match status" value="1"/>
</dbReference>
<organism evidence="6 7">
    <name type="scientific">Catenulispora subtropica</name>
    <dbReference type="NCBI Taxonomy" id="450798"/>
    <lineage>
        <taxon>Bacteria</taxon>
        <taxon>Bacillati</taxon>
        <taxon>Actinomycetota</taxon>
        <taxon>Actinomycetes</taxon>
        <taxon>Catenulisporales</taxon>
        <taxon>Catenulisporaceae</taxon>
        <taxon>Catenulispora</taxon>
    </lineage>
</organism>
<evidence type="ECO:0000259" key="5">
    <source>
        <dbReference type="PROSITE" id="PS50956"/>
    </source>
</evidence>
<protein>
    <submittedName>
        <fullName evidence="6">Lrp/AsnC family transcriptional regulator</fullName>
    </submittedName>
</protein>
<dbReference type="PROSITE" id="PS50956">
    <property type="entry name" value="HTH_ASNC_2"/>
    <property type="match status" value="1"/>
</dbReference>
<name>A0ABP5CCL5_9ACTN</name>
<dbReference type="SUPFAM" id="SSF54909">
    <property type="entry name" value="Dimeric alpha+beta barrel"/>
    <property type="match status" value="1"/>
</dbReference>
<dbReference type="PRINTS" id="PR00033">
    <property type="entry name" value="HTHASNC"/>
</dbReference>
<reference evidence="7" key="1">
    <citation type="journal article" date="2019" name="Int. J. Syst. Evol. Microbiol.">
        <title>The Global Catalogue of Microorganisms (GCM) 10K type strain sequencing project: providing services to taxonomists for standard genome sequencing and annotation.</title>
        <authorList>
            <consortium name="The Broad Institute Genomics Platform"/>
            <consortium name="The Broad Institute Genome Sequencing Center for Infectious Disease"/>
            <person name="Wu L."/>
            <person name="Ma J."/>
        </authorList>
    </citation>
    <scope>NUCLEOTIDE SEQUENCE [LARGE SCALE GENOMIC DNA]</scope>
    <source>
        <strain evidence="7">JCM 16013</strain>
    </source>
</reference>
<dbReference type="PANTHER" id="PTHR30154">
    <property type="entry name" value="LEUCINE-RESPONSIVE REGULATORY PROTEIN"/>
    <property type="match status" value="1"/>
</dbReference>
<keyword evidence="2" id="KW-0238">DNA-binding</keyword>
<accession>A0ABP5CCL5</accession>
<dbReference type="InterPro" id="IPR019888">
    <property type="entry name" value="Tscrpt_reg_AsnC-like"/>
</dbReference>
<dbReference type="Pfam" id="PF01037">
    <property type="entry name" value="AsnC_trans_reg"/>
    <property type="match status" value="1"/>
</dbReference>
<evidence type="ECO:0000256" key="2">
    <source>
        <dbReference type="ARBA" id="ARBA00023125"/>
    </source>
</evidence>
<dbReference type="CDD" id="cd00090">
    <property type="entry name" value="HTH_ARSR"/>
    <property type="match status" value="1"/>
</dbReference>
<keyword evidence="3" id="KW-0804">Transcription</keyword>
<dbReference type="InterPro" id="IPR000485">
    <property type="entry name" value="AsnC-type_HTH_dom"/>
</dbReference>
<evidence type="ECO:0000256" key="3">
    <source>
        <dbReference type="ARBA" id="ARBA00023163"/>
    </source>
</evidence>
<dbReference type="Pfam" id="PF13412">
    <property type="entry name" value="HTH_24"/>
    <property type="match status" value="1"/>
</dbReference>
<dbReference type="InterPro" id="IPR036388">
    <property type="entry name" value="WH-like_DNA-bd_sf"/>
</dbReference>
<evidence type="ECO:0000313" key="7">
    <source>
        <dbReference type="Proteomes" id="UP001499854"/>
    </source>
</evidence>
<feature type="domain" description="HTH asnC-type" evidence="5">
    <location>
        <begin position="28"/>
        <end position="89"/>
    </location>
</feature>
<feature type="region of interest" description="Disordered" evidence="4">
    <location>
        <begin position="1"/>
        <end position="23"/>
    </location>
</feature>
<dbReference type="PROSITE" id="PS00519">
    <property type="entry name" value="HTH_ASNC_1"/>
    <property type="match status" value="1"/>
</dbReference>
<dbReference type="SUPFAM" id="SSF46785">
    <property type="entry name" value="Winged helix' DNA-binding domain"/>
    <property type="match status" value="1"/>
</dbReference>
<evidence type="ECO:0000313" key="6">
    <source>
        <dbReference type="EMBL" id="GAA1960651.1"/>
    </source>
</evidence>
<dbReference type="InterPro" id="IPR019885">
    <property type="entry name" value="Tscrpt_reg_HTH_AsnC-type_CS"/>
</dbReference>
<dbReference type="Gene3D" id="3.30.70.920">
    <property type="match status" value="1"/>
</dbReference>